<feature type="signal peptide" evidence="2">
    <location>
        <begin position="1"/>
        <end position="28"/>
    </location>
</feature>
<dbReference type="RefSeq" id="WP_187056469.1">
    <property type="nucleotide sequence ID" value="NZ_CP060412.1"/>
</dbReference>
<feature type="region of interest" description="Disordered" evidence="1">
    <location>
        <begin position="279"/>
        <end position="301"/>
    </location>
</feature>
<dbReference type="Pfam" id="PF11453">
    <property type="entry name" value="DUF2950"/>
    <property type="match status" value="1"/>
</dbReference>
<feature type="chain" id="PRO_5029020573" evidence="2">
    <location>
        <begin position="29"/>
        <end position="301"/>
    </location>
</feature>
<dbReference type="Proteomes" id="UP000515873">
    <property type="component" value="Chromosome"/>
</dbReference>
<proteinExistence type="predicted"/>
<dbReference type="KEGG" id="dtl:H8F01_18345"/>
<dbReference type="AlphaFoldDB" id="A0A7G8Q2J7"/>
<name>A0A7G8Q2J7_9GAMM</name>
<organism evidence="3 4">
    <name type="scientific">Dyella telluris</name>
    <dbReference type="NCBI Taxonomy" id="2763498"/>
    <lineage>
        <taxon>Bacteria</taxon>
        <taxon>Pseudomonadati</taxon>
        <taxon>Pseudomonadota</taxon>
        <taxon>Gammaproteobacteria</taxon>
        <taxon>Lysobacterales</taxon>
        <taxon>Rhodanobacteraceae</taxon>
        <taxon>Dyella</taxon>
    </lineage>
</organism>
<keyword evidence="4" id="KW-1185">Reference proteome</keyword>
<reference evidence="3 4" key="1">
    <citation type="submission" date="2020-08" db="EMBL/GenBank/DDBJ databases">
        <title>Dyella sp. G9 isolated from forest soil.</title>
        <authorList>
            <person name="Fu J."/>
            <person name="Qiu L."/>
        </authorList>
    </citation>
    <scope>NUCLEOTIDE SEQUENCE [LARGE SCALE GENOMIC DNA]</scope>
    <source>
        <strain evidence="3 4">G9</strain>
    </source>
</reference>
<accession>A0A7G8Q2J7</accession>
<protein>
    <submittedName>
        <fullName evidence="3">DUF2950 domain-containing protein</fullName>
    </submittedName>
</protein>
<evidence type="ECO:0000313" key="3">
    <source>
        <dbReference type="EMBL" id="QNK01005.1"/>
    </source>
</evidence>
<evidence type="ECO:0000256" key="2">
    <source>
        <dbReference type="SAM" id="SignalP"/>
    </source>
</evidence>
<dbReference type="EMBL" id="CP060412">
    <property type="protein sequence ID" value="QNK01005.1"/>
    <property type="molecule type" value="Genomic_DNA"/>
</dbReference>
<sequence length="301" mass="33037">MNRKSWTLRLVLALTLWSGGAVSSLALAQETNYPTAEAASDAFVKALRDGDKPVLVKVLGANWKDYIPTDGIDRDDVDLFLKRYDESHKIETADGETHLSVGSDNWVLPLPLVQGKGGWHFDVKKGAEEIRERRIGANELAVEQVMLAYYDAQREYASEDRDGDKVLQYAQKLRSSPGKQDGLYWPATGSEPASPLGERFAVKDTGKSDFHGYHYRILTSQGPSAPGGAYNYVVGNRMTSGFALIAWPAEYGDTGVMSFMVSHDGEVFEKDLGKNGATTAASMKSFDPDSSWKQVDESPAN</sequence>
<evidence type="ECO:0000313" key="4">
    <source>
        <dbReference type="Proteomes" id="UP000515873"/>
    </source>
</evidence>
<dbReference type="InterPro" id="IPR021556">
    <property type="entry name" value="DUF2950"/>
</dbReference>
<gene>
    <name evidence="3" type="ORF">H8F01_18345</name>
</gene>
<keyword evidence="2" id="KW-0732">Signal</keyword>
<evidence type="ECO:0000256" key="1">
    <source>
        <dbReference type="SAM" id="MobiDB-lite"/>
    </source>
</evidence>